<dbReference type="SUPFAM" id="SSF53098">
    <property type="entry name" value="Ribonuclease H-like"/>
    <property type="match status" value="1"/>
</dbReference>
<feature type="region of interest" description="Disordered" evidence="3">
    <location>
        <begin position="151"/>
        <end position="258"/>
    </location>
</feature>
<dbReference type="GO" id="GO:0003676">
    <property type="term" value="F:nucleic acid binding"/>
    <property type="evidence" value="ECO:0007669"/>
    <property type="project" value="InterPro"/>
</dbReference>
<feature type="binding site" evidence="2">
    <location>
        <begin position="377"/>
        <end position="380"/>
    </location>
    <ligand>
        <name>substrate</name>
    </ligand>
</feature>
<dbReference type="InterPro" id="IPR036397">
    <property type="entry name" value="RNaseH_sf"/>
</dbReference>
<name>A0A8J4A9J0_9ACTN</name>
<dbReference type="CDD" id="cd09279">
    <property type="entry name" value="RNase_HI_like"/>
    <property type="match status" value="1"/>
</dbReference>
<feature type="binding site" evidence="2">
    <location>
        <position position="353"/>
    </location>
    <ligand>
        <name>substrate</name>
    </ligand>
</feature>
<dbReference type="PANTHER" id="PTHR46387">
    <property type="entry name" value="POLYNUCLEOTIDYL TRANSFERASE, RIBONUCLEASE H-LIKE SUPERFAMILY PROTEIN"/>
    <property type="match status" value="1"/>
</dbReference>
<dbReference type="EMBL" id="BOPO01000008">
    <property type="protein sequence ID" value="GIL25760.1"/>
    <property type="molecule type" value="Genomic_DNA"/>
</dbReference>
<dbReference type="AlphaFoldDB" id="A0A8J4A9J0"/>
<accession>A0A8J4A9J0</accession>
<feature type="active site" description="Tele-phosphohistidine intermediate" evidence="1">
    <location>
        <position position="302"/>
    </location>
</feature>
<feature type="compositionally biased region" description="Low complexity" evidence="3">
    <location>
        <begin position="189"/>
        <end position="204"/>
    </location>
</feature>
<feature type="compositionally biased region" description="Low complexity" evidence="3">
    <location>
        <begin position="211"/>
        <end position="228"/>
    </location>
</feature>
<organism evidence="5 6">
    <name type="scientific">Actinocatenispora comari</name>
    <dbReference type="NCBI Taxonomy" id="2807577"/>
    <lineage>
        <taxon>Bacteria</taxon>
        <taxon>Bacillati</taxon>
        <taxon>Actinomycetota</taxon>
        <taxon>Actinomycetes</taxon>
        <taxon>Micromonosporales</taxon>
        <taxon>Micromonosporaceae</taxon>
        <taxon>Actinocatenispora</taxon>
    </lineage>
</organism>
<dbReference type="GO" id="GO:0004523">
    <property type="term" value="F:RNA-DNA hybrid ribonuclease activity"/>
    <property type="evidence" value="ECO:0007669"/>
    <property type="project" value="InterPro"/>
</dbReference>
<dbReference type="NCBIfam" id="NF005567">
    <property type="entry name" value="PRK07238.1"/>
    <property type="match status" value="1"/>
</dbReference>
<evidence type="ECO:0000313" key="5">
    <source>
        <dbReference type="EMBL" id="GIL25760.1"/>
    </source>
</evidence>
<dbReference type="SUPFAM" id="SSF53254">
    <property type="entry name" value="Phosphoglycerate mutase-like"/>
    <property type="match status" value="1"/>
</dbReference>
<dbReference type="Proteomes" id="UP000614996">
    <property type="component" value="Unassembled WGS sequence"/>
</dbReference>
<dbReference type="InterPro" id="IPR002156">
    <property type="entry name" value="RNaseH_domain"/>
</dbReference>
<feature type="domain" description="RNase H type-1" evidence="4">
    <location>
        <begin position="5"/>
        <end position="145"/>
    </location>
</feature>
<dbReference type="RefSeq" id="WP_207123350.1">
    <property type="nucleotide sequence ID" value="NZ_BOPO01000008.1"/>
</dbReference>
<sequence length="497" mass="51054">MTGHRYERVVVEADGGARGNPGPAGYGAAVFDADTGETLIERAAYLGVNTNNVAEYSGLIAGLKAAAALGARQVAVRMDSKLVVEQMSGRWQVKHPGLRPLHAEAARLAAGFAEIGYEWIPRARNKHADALANKAMDAGEFGAVELVDVLADPSTSDGPASGDDAPAPTRPTEPPRAAHGDAGAATNTSPPAGSGPASGDDSGPVAGPAPSRETGTTPSRETGTTPSRESGTAPSREAGTAADPARSDVDTAGLAEGTDDPVDAALRAMVGGPGVAAARPGGSVAATAAPVAGRTRLILVRHAATAQTRRGAFCGAECDPELDEIGRRQAAALADRLAVLAPDAVLVTSPQARARQTAEAIAHRLDTVPRVERRLVEVSYGAWDGLTFDQVAVGWPAELDAWLAATSVAPPGGESMDSAGARYAEALNEVRRHQHERTIVLVGHGSMVKLMLRDVLDAGRRFLDTIQVDPAGLSVVDLFDDGNAAVPTINDTAHLIA</sequence>
<dbReference type="Gene3D" id="3.30.420.10">
    <property type="entry name" value="Ribonuclease H-like superfamily/Ribonuclease H"/>
    <property type="match status" value="1"/>
</dbReference>
<protein>
    <submittedName>
        <fullName evidence="5">Bifunctional RNase H/acid phosphatase</fullName>
    </submittedName>
</protein>
<dbReference type="InterPro" id="IPR029033">
    <property type="entry name" value="His_PPase_superfam"/>
</dbReference>
<evidence type="ECO:0000256" key="1">
    <source>
        <dbReference type="PIRSR" id="PIRSR613078-1"/>
    </source>
</evidence>
<gene>
    <name evidence="5" type="ORF">NUM_10140</name>
</gene>
<reference evidence="6" key="1">
    <citation type="journal article" date="2021" name="Int. J. Syst. Evol. Microbiol.">
        <title>Actinocatenispora comari sp. nov., an endophytic actinomycete isolated from aerial parts of Comarum salesowianum.</title>
        <authorList>
            <person name="Oyunbileg N."/>
            <person name="Iizaka Y."/>
            <person name="Hamada M."/>
            <person name="Davaapurev B.O."/>
            <person name="Fukumoto A."/>
            <person name="Tsetseg B."/>
            <person name="Kato F."/>
            <person name="Tamura T."/>
            <person name="Batkhuu J."/>
            <person name="Anzai Y."/>
        </authorList>
    </citation>
    <scope>NUCLEOTIDE SEQUENCE [LARGE SCALE GENOMIC DNA]</scope>
    <source>
        <strain evidence="6">NUM-2625</strain>
    </source>
</reference>
<dbReference type="PROSITE" id="PS50879">
    <property type="entry name" value="RNASE_H_1"/>
    <property type="match status" value="1"/>
</dbReference>
<dbReference type="Pfam" id="PF13456">
    <property type="entry name" value="RVT_3"/>
    <property type="match status" value="1"/>
</dbReference>
<dbReference type="PANTHER" id="PTHR46387:SF2">
    <property type="entry name" value="RIBONUCLEASE HI"/>
    <property type="match status" value="1"/>
</dbReference>
<proteinExistence type="predicted"/>
<dbReference type="InterPro" id="IPR013078">
    <property type="entry name" value="His_Pase_superF_clade-1"/>
</dbReference>
<keyword evidence="6" id="KW-1185">Reference proteome</keyword>
<dbReference type="CDD" id="cd07067">
    <property type="entry name" value="HP_PGM_like"/>
    <property type="match status" value="1"/>
</dbReference>
<evidence type="ECO:0000256" key="3">
    <source>
        <dbReference type="SAM" id="MobiDB-lite"/>
    </source>
</evidence>
<evidence type="ECO:0000256" key="2">
    <source>
        <dbReference type="PIRSR" id="PIRSR613078-2"/>
    </source>
</evidence>
<feature type="active site" description="Proton donor/acceptor" evidence="1">
    <location>
        <position position="377"/>
    </location>
</feature>
<dbReference type="SMART" id="SM00855">
    <property type="entry name" value="PGAM"/>
    <property type="match status" value="1"/>
</dbReference>
<dbReference type="Pfam" id="PF00300">
    <property type="entry name" value="His_Phos_1"/>
    <property type="match status" value="1"/>
</dbReference>
<dbReference type="InterPro" id="IPR012337">
    <property type="entry name" value="RNaseH-like_sf"/>
</dbReference>
<dbReference type="Gene3D" id="3.40.50.1240">
    <property type="entry name" value="Phosphoglycerate mutase-like"/>
    <property type="match status" value="1"/>
</dbReference>
<comment type="caution">
    <text evidence="5">The sequence shown here is derived from an EMBL/GenBank/DDBJ whole genome shotgun (WGS) entry which is preliminary data.</text>
</comment>
<evidence type="ECO:0000259" key="4">
    <source>
        <dbReference type="PROSITE" id="PS50879"/>
    </source>
</evidence>
<evidence type="ECO:0000313" key="6">
    <source>
        <dbReference type="Proteomes" id="UP000614996"/>
    </source>
</evidence>